<organism evidence="1 2">
    <name type="scientific">Pseudomonas panipatensis</name>
    <dbReference type="NCBI Taxonomy" id="428992"/>
    <lineage>
        <taxon>Bacteria</taxon>
        <taxon>Pseudomonadati</taxon>
        <taxon>Pseudomonadota</taxon>
        <taxon>Gammaproteobacteria</taxon>
        <taxon>Pseudomonadales</taxon>
        <taxon>Pseudomonadaceae</taxon>
        <taxon>Pseudomonas</taxon>
    </lineage>
</organism>
<evidence type="ECO:0000313" key="2">
    <source>
        <dbReference type="Proteomes" id="UP000199636"/>
    </source>
</evidence>
<name>A0A1G8LIZ3_9PSED</name>
<proteinExistence type="predicted"/>
<dbReference type="Proteomes" id="UP000199636">
    <property type="component" value="Unassembled WGS sequence"/>
</dbReference>
<dbReference type="STRING" id="428992.SAMN05216272_111171"/>
<dbReference type="EMBL" id="FNDS01000011">
    <property type="protein sequence ID" value="SDI55437.1"/>
    <property type="molecule type" value="Genomic_DNA"/>
</dbReference>
<dbReference type="SUPFAM" id="SSF53335">
    <property type="entry name" value="S-adenosyl-L-methionine-dependent methyltransferases"/>
    <property type="match status" value="1"/>
</dbReference>
<reference evidence="2" key="1">
    <citation type="submission" date="2016-10" db="EMBL/GenBank/DDBJ databases">
        <authorList>
            <person name="Varghese N."/>
            <person name="Submissions S."/>
        </authorList>
    </citation>
    <scope>NUCLEOTIDE SEQUENCE [LARGE SCALE GENOMIC DNA]</scope>
    <source>
        <strain evidence="2">CCM 7469</strain>
    </source>
</reference>
<gene>
    <name evidence="1" type="ORF">SAMN05216272_111171</name>
</gene>
<sequence>MTANSVPPLTRLARRLADYRNPRSLGSRLRARRIGPLLRLIEEAFAEHGEVHLLDVGGTLRYWTIVPDEFLARHRVSITLLNLPGRIRPLAASGRFRFVEGDGCDLSAWTDQSIHVLHANSVLEHVGDHQRMQRFAGEIRRVAQRYFVQTPNAWFPIEPHCMTPFFHWLPHALRVRLVRQFRLGHWRRAASLDEARRIVDSARLLDRRTLKGLFPGAAILDERLFGLSKSLIALGQRPDRDPQRTSPC</sequence>
<keyword evidence="2" id="KW-1185">Reference proteome</keyword>
<dbReference type="InterPro" id="IPR029063">
    <property type="entry name" value="SAM-dependent_MTases_sf"/>
</dbReference>
<accession>A0A1G8LIZ3</accession>
<dbReference type="AlphaFoldDB" id="A0A1G8LIZ3"/>
<dbReference type="OrthoDB" id="932345at2"/>
<evidence type="ECO:0008006" key="3">
    <source>
        <dbReference type="Google" id="ProtNLM"/>
    </source>
</evidence>
<dbReference type="Gene3D" id="3.40.50.150">
    <property type="entry name" value="Vaccinia Virus protein VP39"/>
    <property type="match status" value="1"/>
</dbReference>
<protein>
    <recommendedName>
        <fullName evidence="3">Methyltransferase domain-containing protein</fullName>
    </recommendedName>
</protein>
<evidence type="ECO:0000313" key="1">
    <source>
        <dbReference type="EMBL" id="SDI55437.1"/>
    </source>
</evidence>
<dbReference type="RefSeq" id="WP_090266969.1">
    <property type="nucleotide sequence ID" value="NZ_FNDS01000011.1"/>
</dbReference>